<dbReference type="AlphaFoldDB" id="A0AAU8KGN5"/>
<reference evidence="1" key="1">
    <citation type="submission" date="2023-10" db="EMBL/GenBank/DDBJ databases">
        <title>Complete genome sequence of Streptomyces sp. JL1001.</title>
        <authorList>
            <person name="Jiang L."/>
        </authorList>
    </citation>
    <scope>NUCLEOTIDE SEQUENCE</scope>
    <source>
        <strain evidence="1">JL1001</strain>
    </source>
</reference>
<dbReference type="RefSeq" id="WP_354596916.1">
    <property type="nucleotide sequence ID" value="NZ_CP136798.1"/>
</dbReference>
<gene>
    <name evidence="1" type="ORF">R1Y80_10780</name>
</gene>
<organism evidence="1">
    <name type="scientific">Streptomyces sp. JL1001</name>
    <dbReference type="NCBI Taxonomy" id="3078227"/>
    <lineage>
        <taxon>Bacteria</taxon>
        <taxon>Bacillati</taxon>
        <taxon>Actinomycetota</taxon>
        <taxon>Actinomycetes</taxon>
        <taxon>Kitasatosporales</taxon>
        <taxon>Streptomycetaceae</taxon>
        <taxon>Streptomyces</taxon>
    </lineage>
</organism>
<protein>
    <submittedName>
        <fullName evidence="1">Uncharacterized protein</fullName>
    </submittedName>
</protein>
<evidence type="ECO:0000313" key="1">
    <source>
        <dbReference type="EMBL" id="XCN14111.1"/>
    </source>
</evidence>
<sequence>MDEAIEDIRQLAADGAGLLAMIEALRDNECFTLTPLRLLLALDKAFGIPWTEARDLLVLLDPDLRPIGPAGDVEKQFTALLRWS</sequence>
<name>A0AAU8KGN5_9ACTN</name>
<proteinExistence type="predicted"/>
<accession>A0AAU8KGN5</accession>
<dbReference type="EMBL" id="CP136798">
    <property type="protein sequence ID" value="XCN14111.1"/>
    <property type="molecule type" value="Genomic_DNA"/>
</dbReference>